<gene>
    <name evidence="1" type="ORF">CU097_001952</name>
</gene>
<protein>
    <submittedName>
        <fullName evidence="1">Uncharacterized protein</fullName>
    </submittedName>
</protein>
<dbReference type="AlphaFoldDB" id="A0A367JNR7"/>
<sequence>TLPCIHILHEDLVNQSFSPSPSLTKNVVTICRKQAQNADHLKPTPHVIHEGLELSDQLFNRRATAIVQQALTPSAVVYFFSRLLFKSRHEAYRVIRDQMEDIDGVKRISHNQMQICSLKFCLFMLHTAK</sequence>
<reference evidence="1 2" key="1">
    <citation type="journal article" date="2018" name="G3 (Bethesda)">
        <title>Phylogenetic and Phylogenomic Definition of Rhizopus Species.</title>
        <authorList>
            <person name="Gryganskyi A.P."/>
            <person name="Golan J."/>
            <person name="Dolatabadi S."/>
            <person name="Mondo S."/>
            <person name="Robb S."/>
            <person name="Idnurm A."/>
            <person name="Muszewska A."/>
            <person name="Steczkiewicz K."/>
            <person name="Masonjones S."/>
            <person name="Liao H.L."/>
            <person name="Gajdeczka M.T."/>
            <person name="Anike F."/>
            <person name="Vuek A."/>
            <person name="Anishchenko I.M."/>
            <person name="Voigt K."/>
            <person name="de Hoog G.S."/>
            <person name="Smith M.E."/>
            <person name="Heitman J."/>
            <person name="Vilgalys R."/>
            <person name="Stajich J.E."/>
        </authorList>
    </citation>
    <scope>NUCLEOTIDE SEQUENCE [LARGE SCALE GENOMIC DNA]</scope>
    <source>
        <strain evidence="1 2">CBS 357.93</strain>
    </source>
</reference>
<evidence type="ECO:0000313" key="1">
    <source>
        <dbReference type="EMBL" id="RCH91584.1"/>
    </source>
</evidence>
<dbReference type="OrthoDB" id="2286193at2759"/>
<name>A0A367JNR7_RHIAZ</name>
<proteinExistence type="predicted"/>
<feature type="non-terminal residue" evidence="1">
    <location>
        <position position="1"/>
    </location>
</feature>
<dbReference type="EMBL" id="PJQL01000948">
    <property type="protein sequence ID" value="RCH91584.1"/>
    <property type="molecule type" value="Genomic_DNA"/>
</dbReference>
<comment type="caution">
    <text evidence="1">The sequence shown here is derived from an EMBL/GenBank/DDBJ whole genome shotgun (WGS) entry which is preliminary data.</text>
</comment>
<evidence type="ECO:0000313" key="2">
    <source>
        <dbReference type="Proteomes" id="UP000252139"/>
    </source>
</evidence>
<organism evidence="1 2">
    <name type="scientific">Rhizopus azygosporus</name>
    <name type="common">Rhizopus microsporus var. azygosporus</name>
    <dbReference type="NCBI Taxonomy" id="86630"/>
    <lineage>
        <taxon>Eukaryota</taxon>
        <taxon>Fungi</taxon>
        <taxon>Fungi incertae sedis</taxon>
        <taxon>Mucoromycota</taxon>
        <taxon>Mucoromycotina</taxon>
        <taxon>Mucoromycetes</taxon>
        <taxon>Mucorales</taxon>
        <taxon>Mucorineae</taxon>
        <taxon>Rhizopodaceae</taxon>
        <taxon>Rhizopus</taxon>
    </lineage>
</organism>
<dbReference type="Proteomes" id="UP000252139">
    <property type="component" value="Unassembled WGS sequence"/>
</dbReference>
<accession>A0A367JNR7</accession>
<keyword evidence="2" id="KW-1185">Reference proteome</keyword>